<name>A0A3S3PXI8_9ACAR</name>
<dbReference type="PANTHER" id="PTHR24250">
    <property type="entry name" value="CHYMOTRYPSIN-RELATED"/>
    <property type="match status" value="1"/>
</dbReference>
<keyword evidence="1" id="KW-1015">Disulfide bond</keyword>
<organism evidence="3 4">
    <name type="scientific">Dinothrombium tinctorium</name>
    <dbReference type="NCBI Taxonomy" id="1965070"/>
    <lineage>
        <taxon>Eukaryota</taxon>
        <taxon>Metazoa</taxon>
        <taxon>Ecdysozoa</taxon>
        <taxon>Arthropoda</taxon>
        <taxon>Chelicerata</taxon>
        <taxon>Arachnida</taxon>
        <taxon>Acari</taxon>
        <taxon>Acariformes</taxon>
        <taxon>Trombidiformes</taxon>
        <taxon>Prostigmata</taxon>
        <taxon>Anystina</taxon>
        <taxon>Parasitengona</taxon>
        <taxon>Trombidioidea</taxon>
        <taxon>Trombidiidae</taxon>
        <taxon>Dinothrombium</taxon>
    </lineage>
</organism>
<dbReference type="Proteomes" id="UP000285301">
    <property type="component" value="Unassembled WGS sequence"/>
</dbReference>
<reference evidence="3 4" key="1">
    <citation type="journal article" date="2018" name="Gigascience">
        <title>Genomes of trombidid mites reveal novel predicted allergens and laterally-transferred genes associated with secondary metabolism.</title>
        <authorList>
            <person name="Dong X."/>
            <person name="Chaisiri K."/>
            <person name="Xia D."/>
            <person name="Armstrong S.D."/>
            <person name="Fang Y."/>
            <person name="Donnelly M.J."/>
            <person name="Kadowaki T."/>
            <person name="McGarry J.W."/>
            <person name="Darby A.C."/>
            <person name="Makepeace B.L."/>
        </authorList>
    </citation>
    <scope>NUCLEOTIDE SEQUENCE [LARGE SCALE GENOMIC DNA]</scope>
    <source>
        <strain evidence="3">UoL-WK</strain>
    </source>
</reference>
<dbReference type="InterPro" id="IPR001254">
    <property type="entry name" value="Trypsin_dom"/>
</dbReference>
<evidence type="ECO:0000259" key="2">
    <source>
        <dbReference type="PROSITE" id="PS50240"/>
    </source>
</evidence>
<dbReference type="SUPFAM" id="SSF50494">
    <property type="entry name" value="Trypsin-like serine proteases"/>
    <property type="match status" value="1"/>
</dbReference>
<feature type="domain" description="Peptidase S1" evidence="2">
    <location>
        <begin position="52"/>
        <end position="296"/>
    </location>
</feature>
<dbReference type="STRING" id="1965070.A0A3S3PXI8"/>
<protein>
    <submittedName>
        <fullName evidence="3">Chymotrypsinogen B-like protein</fullName>
    </submittedName>
</protein>
<evidence type="ECO:0000256" key="1">
    <source>
        <dbReference type="ARBA" id="ARBA00023157"/>
    </source>
</evidence>
<evidence type="ECO:0000313" key="3">
    <source>
        <dbReference type="EMBL" id="RWR99621.1"/>
    </source>
</evidence>
<dbReference type="PANTHER" id="PTHR24250:SF27">
    <property type="entry name" value="ELASTASE 2 LIKE"/>
    <property type="match status" value="1"/>
</dbReference>
<dbReference type="GO" id="GO:0006508">
    <property type="term" value="P:proteolysis"/>
    <property type="evidence" value="ECO:0007669"/>
    <property type="project" value="InterPro"/>
</dbReference>
<accession>A0A3S3PXI8</accession>
<dbReference type="GO" id="GO:0004252">
    <property type="term" value="F:serine-type endopeptidase activity"/>
    <property type="evidence" value="ECO:0007669"/>
    <property type="project" value="InterPro"/>
</dbReference>
<evidence type="ECO:0000313" key="4">
    <source>
        <dbReference type="Proteomes" id="UP000285301"/>
    </source>
</evidence>
<dbReference type="InterPro" id="IPR009003">
    <property type="entry name" value="Peptidase_S1_PA"/>
</dbReference>
<comment type="caution">
    <text evidence="3">The sequence shown here is derived from an EMBL/GenBank/DDBJ whole genome shotgun (WGS) entry which is preliminary data.</text>
</comment>
<sequence length="320" mass="36268">MRNELIQFTKMIAAVIIKIAFYSLLIIANGETSQKDSSAKCGALNRRRPKRIVDGNEVPNPNPYPWTVFLVTTYRKETGESQKLFCAGSIIQPTFILTVAHCIPPNTERLHIYYGSSVDLNDPSTHNIISAIRWYIHPNYNYYVESTWEHDIAIIEVKQGSIDFENDQVGQICLPEDHINTDGQEMITAGYGNPQRYGASYRNPRLREATVYGVNSTFFGLPNHVNGSITAVGFNGFLSFYDIGDPLMLERNGVWTLVGVARYICLNNESQNCDPRAPMLFTRVSNYLDWIILTIINPHINYSDILDTFNHLEGETSSRD</sequence>
<dbReference type="Pfam" id="PF00089">
    <property type="entry name" value="Trypsin"/>
    <property type="match status" value="1"/>
</dbReference>
<dbReference type="InterPro" id="IPR043504">
    <property type="entry name" value="Peptidase_S1_PA_chymotrypsin"/>
</dbReference>
<dbReference type="OrthoDB" id="5565075at2759"/>
<dbReference type="EMBL" id="NCKU01014304">
    <property type="protein sequence ID" value="RWR99621.1"/>
    <property type="molecule type" value="Genomic_DNA"/>
</dbReference>
<dbReference type="SMART" id="SM00020">
    <property type="entry name" value="Tryp_SPc"/>
    <property type="match status" value="1"/>
</dbReference>
<proteinExistence type="predicted"/>
<gene>
    <name evidence="3" type="ORF">B4U79_16997</name>
</gene>
<dbReference type="PROSITE" id="PS50240">
    <property type="entry name" value="TRYPSIN_DOM"/>
    <property type="match status" value="1"/>
</dbReference>
<dbReference type="Gene3D" id="2.40.10.10">
    <property type="entry name" value="Trypsin-like serine proteases"/>
    <property type="match status" value="1"/>
</dbReference>
<keyword evidence="4" id="KW-1185">Reference proteome</keyword>
<dbReference type="AlphaFoldDB" id="A0A3S3PXI8"/>